<proteinExistence type="predicted"/>
<dbReference type="EMBL" id="SACT01000010">
    <property type="protein sequence ID" value="RVT48524.1"/>
    <property type="molecule type" value="Genomic_DNA"/>
</dbReference>
<dbReference type="AlphaFoldDB" id="A0A3S2WXR1"/>
<keyword evidence="3" id="KW-1185">Reference proteome</keyword>
<organism evidence="2 3">
    <name type="scientific">Rubrivivax albus</name>
    <dbReference type="NCBI Taxonomy" id="2499835"/>
    <lineage>
        <taxon>Bacteria</taxon>
        <taxon>Pseudomonadati</taxon>
        <taxon>Pseudomonadota</taxon>
        <taxon>Betaproteobacteria</taxon>
        <taxon>Burkholderiales</taxon>
        <taxon>Sphaerotilaceae</taxon>
        <taxon>Rubrivivax</taxon>
    </lineage>
</organism>
<gene>
    <name evidence="2" type="ORF">ENE75_22865</name>
</gene>
<evidence type="ECO:0000313" key="3">
    <source>
        <dbReference type="Proteomes" id="UP000288178"/>
    </source>
</evidence>
<protein>
    <submittedName>
        <fullName evidence="2">Peptidase</fullName>
    </submittedName>
</protein>
<evidence type="ECO:0000256" key="1">
    <source>
        <dbReference type="SAM" id="MobiDB-lite"/>
    </source>
</evidence>
<sequence>MGRLALRGRGPRRQARRQGAGQPASRIHPRRDLMIIPALHRQAAPVDSQAHRNTAVRLPVPSWAHLATTNALFMTAAECLHAATDYPIVFVKAGDDGKGGTDYAPIAVFGLSPGENLYVQEGRWRSHRLPLLMASYPFAIARGENGQFAVCIDSAYEGLSEGGDGSQGERLFDDQGQPSAFARQVTGDLEQLESQIQSTRAIGRRLAELGLLAEKRFDGTMPDGAKVSVDGFFMVDEEKLKALPDATILELQRTGLLHLIHAHWISLGHMRTLLMWRAERAA</sequence>
<name>A0A3S2WXR1_9BURK</name>
<dbReference type="Proteomes" id="UP000288178">
    <property type="component" value="Unassembled WGS sequence"/>
</dbReference>
<dbReference type="Pfam" id="PF07277">
    <property type="entry name" value="SapC"/>
    <property type="match status" value="1"/>
</dbReference>
<comment type="caution">
    <text evidence="2">The sequence shown here is derived from an EMBL/GenBank/DDBJ whole genome shotgun (WGS) entry which is preliminary data.</text>
</comment>
<reference evidence="2 3" key="1">
    <citation type="submission" date="2019-01" db="EMBL/GenBank/DDBJ databases">
        <authorList>
            <person name="Chen W.-M."/>
        </authorList>
    </citation>
    <scope>NUCLEOTIDE SEQUENCE [LARGE SCALE GENOMIC DNA]</scope>
    <source>
        <strain evidence="2 3">ICH-3</strain>
    </source>
</reference>
<dbReference type="InterPro" id="IPR010836">
    <property type="entry name" value="SapC"/>
</dbReference>
<feature type="region of interest" description="Disordered" evidence="1">
    <location>
        <begin position="1"/>
        <end position="27"/>
    </location>
</feature>
<accession>A0A3S2WXR1</accession>
<evidence type="ECO:0000313" key="2">
    <source>
        <dbReference type="EMBL" id="RVT48524.1"/>
    </source>
</evidence>